<dbReference type="GO" id="GO:0006508">
    <property type="term" value="P:proteolysis"/>
    <property type="evidence" value="ECO:0007669"/>
    <property type="project" value="UniProtKB-KW"/>
</dbReference>
<organism evidence="7 8">
    <name type="scientific">Streptosporangium lutulentum</name>
    <dbReference type="NCBI Taxonomy" id="1461250"/>
    <lineage>
        <taxon>Bacteria</taxon>
        <taxon>Bacillati</taxon>
        <taxon>Actinomycetota</taxon>
        <taxon>Actinomycetes</taxon>
        <taxon>Streptosporangiales</taxon>
        <taxon>Streptosporangiaceae</taxon>
        <taxon>Streptosporangium</taxon>
    </lineage>
</organism>
<keyword evidence="7" id="KW-0645">Protease</keyword>
<feature type="transmembrane region" description="Helical" evidence="5">
    <location>
        <begin position="107"/>
        <end position="126"/>
    </location>
</feature>
<dbReference type="Pfam" id="PF01694">
    <property type="entry name" value="Rhomboid"/>
    <property type="match status" value="1"/>
</dbReference>
<keyword evidence="3 5" id="KW-1133">Transmembrane helix</keyword>
<gene>
    <name evidence="7" type="ORF">J2853_006089</name>
</gene>
<feature type="transmembrane region" description="Helical" evidence="5">
    <location>
        <begin position="23"/>
        <end position="47"/>
    </location>
</feature>
<keyword evidence="7" id="KW-0378">Hydrolase</keyword>
<feature type="transmembrane region" description="Helical" evidence="5">
    <location>
        <begin position="185"/>
        <end position="204"/>
    </location>
</feature>
<accession>A0ABT9QJE1</accession>
<evidence type="ECO:0000256" key="4">
    <source>
        <dbReference type="ARBA" id="ARBA00023136"/>
    </source>
</evidence>
<dbReference type="Proteomes" id="UP001225356">
    <property type="component" value="Unassembled WGS sequence"/>
</dbReference>
<evidence type="ECO:0000313" key="8">
    <source>
        <dbReference type="Proteomes" id="UP001225356"/>
    </source>
</evidence>
<feature type="transmembrane region" description="Helical" evidence="5">
    <location>
        <begin position="132"/>
        <end position="154"/>
    </location>
</feature>
<keyword evidence="8" id="KW-1185">Reference proteome</keyword>
<proteinExistence type="predicted"/>
<dbReference type="InterPro" id="IPR022764">
    <property type="entry name" value="Peptidase_S54_rhomboid_dom"/>
</dbReference>
<dbReference type="PANTHER" id="PTHR43731">
    <property type="entry name" value="RHOMBOID PROTEASE"/>
    <property type="match status" value="1"/>
</dbReference>
<protein>
    <submittedName>
        <fullName evidence="7">Membrane associated rhomboid family serine protease</fullName>
    </submittedName>
</protein>
<dbReference type="Gene3D" id="1.20.1540.10">
    <property type="entry name" value="Rhomboid-like"/>
    <property type="match status" value="1"/>
</dbReference>
<sequence>MNDHVTGTTPATRSSGEDLKRRVGSLAAGAAGAAVLSILLVSAMWVIEVADYVMPGEFDVYGIKPWDPEGLGGIFLAPFLHAGFEHLMANSLPLLILGFLAALRGIVRFLGASLIIIVVSGLGIWFTSTPGALTVGASGLVFGYFGFVVARGLFDHRALDIVIGVGVAVAYYSIVWGVLPGQPGISWQGHLFGLFGGVMAAWFLRRRRRAEILA</sequence>
<evidence type="ECO:0000259" key="6">
    <source>
        <dbReference type="Pfam" id="PF01694"/>
    </source>
</evidence>
<keyword evidence="4 5" id="KW-0472">Membrane</keyword>
<dbReference type="InterPro" id="IPR050925">
    <property type="entry name" value="Rhomboid_protease_S54"/>
</dbReference>
<dbReference type="EMBL" id="JAUSQU010000001">
    <property type="protein sequence ID" value="MDP9846878.1"/>
    <property type="molecule type" value="Genomic_DNA"/>
</dbReference>
<name>A0ABT9QJE1_9ACTN</name>
<evidence type="ECO:0000256" key="1">
    <source>
        <dbReference type="ARBA" id="ARBA00004141"/>
    </source>
</evidence>
<evidence type="ECO:0000256" key="5">
    <source>
        <dbReference type="SAM" id="Phobius"/>
    </source>
</evidence>
<dbReference type="InterPro" id="IPR035952">
    <property type="entry name" value="Rhomboid-like_sf"/>
</dbReference>
<keyword evidence="2 5" id="KW-0812">Transmembrane</keyword>
<evidence type="ECO:0000256" key="3">
    <source>
        <dbReference type="ARBA" id="ARBA00022989"/>
    </source>
</evidence>
<comment type="caution">
    <text evidence="7">The sequence shown here is derived from an EMBL/GenBank/DDBJ whole genome shotgun (WGS) entry which is preliminary data.</text>
</comment>
<dbReference type="GO" id="GO:0008233">
    <property type="term" value="F:peptidase activity"/>
    <property type="evidence" value="ECO:0007669"/>
    <property type="project" value="UniProtKB-KW"/>
</dbReference>
<reference evidence="7 8" key="1">
    <citation type="submission" date="2023-07" db="EMBL/GenBank/DDBJ databases">
        <title>Sequencing the genomes of 1000 actinobacteria strains.</title>
        <authorList>
            <person name="Klenk H.-P."/>
        </authorList>
    </citation>
    <scope>NUCLEOTIDE SEQUENCE [LARGE SCALE GENOMIC DNA]</scope>
    <source>
        <strain evidence="7 8">DSM 46740</strain>
    </source>
</reference>
<evidence type="ECO:0000313" key="7">
    <source>
        <dbReference type="EMBL" id="MDP9846878.1"/>
    </source>
</evidence>
<evidence type="ECO:0000256" key="2">
    <source>
        <dbReference type="ARBA" id="ARBA00022692"/>
    </source>
</evidence>
<dbReference type="PANTHER" id="PTHR43731:SF9">
    <property type="entry name" value="SLR1461 PROTEIN"/>
    <property type="match status" value="1"/>
</dbReference>
<feature type="transmembrane region" description="Helical" evidence="5">
    <location>
        <begin position="161"/>
        <end position="179"/>
    </location>
</feature>
<dbReference type="RefSeq" id="WP_307563715.1">
    <property type="nucleotide sequence ID" value="NZ_JAUSQU010000001.1"/>
</dbReference>
<comment type="subcellular location">
    <subcellularLocation>
        <location evidence="1">Membrane</location>
        <topology evidence="1">Multi-pass membrane protein</topology>
    </subcellularLocation>
</comment>
<dbReference type="SUPFAM" id="SSF144091">
    <property type="entry name" value="Rhomboid-like"/>
    <property type="match status" value="1"/>
</dbReference>
<feature type="domain" description="Peptidase S54 rhomboid" evidence="6">
    <location>
        <begin position="74"/>
        <end position="206"/>
    </location>
</feature>
<feature type="transmembrane region" description="Helical" evidence="5">
    <location>
        <begin position="74"/>
        <end position="100"/>
    </location>
</feature>